<proteinExistence type="predicted"/>
<reference evidence="1 2" key="1">
    <citation type="journal article" date="2020" name="Arch. Microbiol.">
        <title>Bradyrhizobium uaiense sp. nov., a new highly efficient cowpea symbiont.</title>
        <authorList>
            <person name="Cabral Michel D."/>
            <person name="Azarias Guimaraes A."/>
            <person name="Martins da Costa E."/>
            <person name="Soares de Carvalho T."/>
            <person name="Balsanelli E."/>
            <person name="Willems A."/>
            <person name="Maltempi de Souza E."/>
            <person name="de Souza Moreira F.M."/>
        </authorList>
    </citation>
    <scope>NUCLEOTIDE SEQUENCE [LARGE SCALE GENOMIC DNA]</scope>
    <source>
        <strain evidence="1 2">UFLA 03-164</strain>
    </source>
</reference>
<protein>
    <submittedName>
        <fullName evidence="1">Uncharacterized protein</fullName>
    </submittedName>
</protein>
<organism evidence="1 2">
    <name type="scientific">Bradyrhizobium uaiense</name>
    <dbReference type="NCBI Taxonomy" id="2594946"/>
    <lineage>
        <taxon>Bacteria</taxon>
        <taxon>Pseudomonadati</taxon>
        <taxon>Pseudomonadota</taxon>
        <taxon>Alphaproteobacteria</taxon>
        <taxon>Hyphomicrobiales</taxon>
        <taxon>Nitrobacteraceae</taxon>
        <taxon>Bradyrhizobium</taxon>
    </lineage>
</organism>
<dbReference type="AlphaFoldDB" id="A0A6P1BER7"/>
<name>A0A6P1BER7_9BRAD</name>
<dbReference type="RefSeq" id="WP_163152858.1">
    <property type="nucleotide sequence ID" value="NZ_VKHP01000027.1"/>
</dbReference>
<keyword evidence="2" id="KW-1185">Reference proteome</keyword>
<dbReference type="Proteomes" id="UP000468531">
    <property type="component" value="Unassembled WGS sequence"/>
</dbReference>
<sequence>MPEFLGMRGDDPQTIERESANLADARERRRIAMGFEPFCAATYFKRAREFGDEPYVVVRGADIAIGYSINGKDEGLSNRKWAIYEDPDMDLQAAYERSVLAGHPARDLIVQLGV</sequence>
<evidence type="ECO:0000313" key="2">
    <source>
        <dbReference type="Proteomes" id="UP000468531"/>
    </source>
</evidence>
<dbReference type="EMBL" id="VKHP01000027">
    <property type="protein sequence ID" value="NEU96120.1"/>
    <property type="molecule type" value="Genomic_DNA"/>
</dbReference>
<evidence type="ECO:0000313" key="1">
    <source>
        <dbReference type="EMBL" id="NEU96120.1"/>
    </source>
</evidence>
<comment type="caution">
    <text evidence="1">The sequence shown here is derived from an EMBL/GenBank/DDBJ whole genome shotgun (WGS) entry which is preliminary data.</text>
</comment>
<accession>A0A6P1BER7</accession>
<gene>
    <name evidence="1" type="ORF">FNJ47_09805</name>
</gene>